<keyword evidence="6" id="KW-0449">Lipoprotein</keyword>
<keyword evidence="4" id="KW-0472">Membrane</keyword>
<dbReference type="PIRSF" id="PIRSF002854">
    <property type="entry name" value="MetQ"/>
    <property type="match status" value="1"/>
</dbReference>
<accession>A0A3D8J706</accession>
<evidence type="ECO:0000256" key="1">
    <source>
        <dbReference type="ARBA" id="ARBA00004635"/>
    </source>
</evidence>
<evidence type="ECO:0000313" key="8">
    <source>
        <dbReference type="Proteomes" id="UP000256424"/>
    </source>
</evidence>
<dbReference type="SUPFAM" id="SSF53850">
    <property type="entry name" value="Periplasmic binding protein-like II"/>
    <property type="match status" value="1"/>
</dbReference>
<dbReference type="EMBL" id="NXLW01000003">
    <property type="protein sequence ID" value="RDU73060.1"/>
    <property type="molecule type" value="Genomic_DNA"/>
</dbReference>
<dbReference type="Gene3D" id="3.40.190.10">
    <property type="entry name" value="Periplasmic binding protein-like II"/>
    <property type="match status" value="2"/>
</dbReference>
<keyword evidence="8" id="KW-1185">Reference proteome</keyword>
<protein>
    <submittedName>
        <fullName evidence="7">ABC transporter substrate-binding protein</fullName>
    </submittedName>
</protein>
<dbReference type="PANTHER" id="PTHR30429">
    <property type="entry name" value="D-METHIONINE-BINDING LIPOPROTEIN METQ"/>
    <property type="match status" value="1"/>
</dbReference>
<proteinExistence type="inferred from homology"/>
<evidence type="ECO:0000256" key="6">
    <source>
        <dbReference type="ARBA" id="ARBA00023288"/>
    </source>
</evidence>
<dbReference type="Pfam" id="PF03180">
    <property type="entry name" value="Lipoprotein_9"/>
    <property type="match status" value="1"/>
</dbReference>
<name>A0A3D8J706_9HELI</name>
<reference evidence="7 8" key="1">
    <citation type="submission" date="2018-04" db="EMBL/GenBank/DDBJ databases">
        <title>Novel Campyloabacter and Helicobacter Species and Strains.</title>
        <authorList>
            <person name="Mannion A.J."/>
            <person name="Shen Z."/>
            <person name="Fox J.G."/>
        </authorList>
    </citation>
    <scope>NUCLEOTIDE SEQUENCE [LARGE SCALE GENOMIC DNA]</scope>
    <source>
        <strain evidence="7 8">MIT 97-5075</strain>
    </source>
</reference>
<evidence type="ECO:0000256" key="5">
    <source>
        <dbReference type="ARBA" id="ARBA00023139"/>
    </source>
</evidence>
<dbReference type="AlphaFoldDB" id="A0A3D8J706"/>
<dbReference type="OrthoDB" id="9812878at2"/>
<dbReference type="CDD" id="cd13597">
    <property type="entry name" value="PBP2_lipoprotein_Tp32"/>
    <property type="match status" value="1"/>
</dbReference>
<gene>
    <name evidence="7" type="ORF">CQA66_02155</name>
</gene>
<dbReference type="RefSeq" id="WP_104763233.1">
    <property type="nucleotide sequence ID" value="NZ_FZPM01000017.1"/>
</dbReference>
<comment type="subcellular location">
    <subcellularLocation>
        <location evidence="1">Membrane</location>
        <topology evidence="1">Lipid-anchor</topology>
    </subcellularLocation>
</comment>
<comment type="similarity">
    <text evidence="2">Belongs to the NlpA lipoprotein family.</text>
</comment>
<evidence type="ECO:0000256" key="3">
    <source>
        <dbReference type="ARBA" id="ARBA00022729"/>
    </source>
</evidence>
<organism evidence="7 8">
    <name type="scientific">Helicobacter aurati</name>
    <dbReference type="NCBI Taxonomy" id="137778"/>
    <lineage>
        <taxon>Bacteria</taxon>
        <taxon>Pseudomonadati</taxon>
        <taxon>Campylobacterota</taxon>
        <taxon>Epsilonproteobacteria</taxon>
        <taxon>Campylobacterales</taxon>
        <taxon>Helicobacteraceae</taxon>
        <taxon>Helicobacter</taxon>
    </lineage>
</organism>
<dbReference type="InterPro" id="IPR004872">
    <property type="entry name" value="Lipoprotein_NlpA"/>
</dbReference>
<comment type="caution">
    <text evidence="7">The sequence shown here is derived from an EMBL/GenBank/DDBJ whole genome shotgun (WGS) entry which is preliminary data.</text>
</comment>
<keyword evidence="5" id="KW-0564">Palmitate</keyword>
<evidence type="ECO:0000313" key="7">
    <source>
        <dbReference type="EMBL" id="RDU73060.1"/>
    </source>
</evidence>
<sequence>MKRLLYLVIPSLLLFGVGFAGQIKVGATPVPHAQILQSVVPMLKKQGVNLKIVVFNDYITPNLALEDKSLDANFMQHLPYLEKINKDKNLHLVSIAQIHIEPLGIYSQKIRDISQLRKGAVISVPIDASNFARALILLHNSGIITLKDPNNLAATEHDIKSNPKKIKIKRLDAGLLAKTLDDVDAAVINGNFALQANLKAKDALKLEDSRSAFANILVVRSGDENREDIVALKKALQSPETKKFIEEHYQGEVIPVF</sequence>
<dbReference type="GO" id="GO:0016020">
    <property type="term" value="C:membrane"/>
    <property type="evidence" value="ECO:0007669"/>
    <property type="project" value="UniProtKB-SubCell"/>
</dbReference>
<dbReference type="PANTHER" id="PTHR30429:SF0">
    <property type="entry name" value="METHIONINE-BINDING LIPOPROTEIN METQ"/>
    <property type="match status" value="1"/>
</dbReference>
<evidence type="ECO:0000256" key="2">
    <source>
        <dbReference type="ARBA" id="ARBA00008973"/>
    </source>
</evidence>
<evidence type="ECO:0000256" key="4">
    <source>
        <dbReference type="ARBA" id="ARBA00023136"/>
    </source>
</evidence>
<dbReference type="Proteomes" id="UP000256424">
    <property type="component" value="Unassembled WGS sequence"/>
</dbReference>
<keyword evidence="3" id="KW-0732">Signal</keyword>